<dbReference type="STRING" id="1802479.A2Y68_00290"/>
<dbReference type="Proteomes" id="UP000176778">
    <property type="component" value="Unassembled WGS sequence"/>
</dbReference>
<dbReference type="Gene3D" id="3.50.50.60">
    <property type="entry name" value="FAD/NAD(P)-binding domain"/>
    <property type="match status" value="1"/>
</dbReference>
<evidence type="ECO:0000313" key="3">
    <source>
        <dbReference type="Proteomes" id="UP000176778"/>
    </source>
</evidence>
<dbReference type="NCBIfam" id="NF005560">
    <property type="entry name" value="PRK07233.1"/>
    <property type="match status" value="1"/>
</dbReference>
<proteinExistence type="predicted"/>
<dbReference type="Pfam" id="PF01593">
    <property type="entry name" value="Amino_oxidase"/>
    <property type="match status" value="1"/>
</dbReference>
<dbReference type="PANTHER" id="PTHR42923:SF46">
    <property type="entry name" value="AMINE OXIDASE"/>
    <property type="match status" value="1"/>
</dbReference>
<dbReference type="GO" id="GO:0016491">
    <property type="term" value="F:oxidoreductase activity"/>
    <property type="evidence" value="ECO:0007669"/>
    <property type="project" value="InterPro"/>
</dbReference>
<evidence type="ECO:0000313" key="2">
    <source>
        <dbReference type="EMBL" id="OGM09397.1"/>
    </source>
</evidence>
<dbReference type="AlphaFoldDB" id="A0A1F7X333"/>
<reference evidence="2 3" key="1">
    <citation type="journal article" date="2016" name="Nat. Commun.">
        <title>Thousands of microbial genomes shed light on interconnected biogeochemical processes in an aquifer system.</title>
        <authorList>
            <person name="Anantharaman K."/>
            <person name="Brown C.T."/>
            <person name="Hug L.A."/>
            <person name="Sharon I."/>
            <person name="Castelle C.J."/>
            <person name="Probst A.J."/>
            <person name="Thomas B.C."/>
            <person name="Singh A."/>
            <person name="Wilkins M.J."/>
            <person name="Karaoz U."/>
            <person name="Brodie E.L."/>
            <person name="Williams K.H."/>
            <person name="Hubbard S.S."/>
            <person name="Banfield J.F."/>
        </authorList>
    </citation>
    <scope>NUCLEOTIDE SEQUENCE [LARGE SCALE GENOMIC DNA]</scope>
</reference>
<sequence length="422" mass="47900">MRIGIIGAGFTGLAAANQLLKRGYQVEVFESSPVPGGLAAGFRQKGWKWPLEKHYHHIFESDRAIINFASELKHKITFIVATTSSITSEGIYPLDTPISLLRFPGLSLLDKIRVGICIGYLRLTPVWKPLERVKAERYLRDWMGDRAWKVLWQSLFEKKFGRFHKGVPASWFWARIKKRSKKLGYPIGGFTGLADKAVKHIKRFGGEFHFNTSINRISRKYGNIHLRTNEGKEYVFDKVVCTLPSVLFANVTPTLPSDYVKSLGRLKGIGAVTLVLTLKKSVLKDVYWLNVGLDDFPFLAFVEHTNLISPAHYKGDKIAYIGNYLEAGHPFFKLSAKELTEEFVPYLTKINPDFKKSWIKKAEVFKTNFAQPIVTLNYSKKIPALKTPIKGLYLANIQQVYPWDRGTNYAVELGEKVAELIG</sequence>
<organism evidence="2 3">
    <name type="scientific">Candidatus Woesebacteria bacterium RBG_13_46_13</name>
    <dbReference type="NCBI Taxonomy" id="1802479"/>
    <lineage>
        <taxon>Bacteria</taxon>
        <taxon>Candidatus Woeseibacteriota</taxon>
    </lineage>
</organism>
<feature type="domain" description="Amine oxidase" evidence="1">
    <location>
        <begin position="10"/>
        <end position="396"/>
    </location>
</feature>
<dbReference type="InterPro" id="IPR050464">
    <property type="entry name" value="Zeta_carotene_desat/Oxidored"/>
</dbReference>
<name>A0A1F7X333_9BACT</name>
<dbReference type="PANTHER" id="PTHR42923">
    <property type="entry name" value="PROTOPORPHYRINOGEN OXIDASE"/>
    <property type="match status" value="1"/>
</dbReference>
<dbReference type="EMBL" id="MGFR01000005">
    <property type="protein sequence ID" value="OGM09397.1"/>
    <property type="molecule type" value="Genomic_DNA"/>
</dbReference>
<protein>
    <recommendedName>
        <fullName evidence="1">Amine oxidase domain-containing protein</fullName>
    </recommendedName>
</protein>
<accession>A0A1F7X333</accession>
<dbReference type="InterPro" id="IPR002937">
    <property type="entry name" value="Amino_oxidase"/>
</dbReference>
<evidence type="ECO:0000259" key="1">
    <source>
        <dbReference type="Pfam" id="PF01593"/>
    </source>
</evidence>
<dbReference type="PRINTS" id="PR00419">
    <property type="entry name" value="ADXRDTASE"/>
</dbReference>
<gene>
    <name evidence="2" type="ORF">A2Y68_00290</name>
</gene>
<dbReference type="SUPFAM" id="SSF51905">
    <property type="entry name" value="FAD/NAD(P)-binding domain"/>
    <property type="match status" value="1"/>
</dbReference>
<dbReference type="InterPro" id="IPR036188">
    <property type="entry name" value="FAD/NAD-bd_sf"/>
</dbReference>
<comment type="caution">
    <text evidence="2">The sequence shown here is derived from an EMBL/GenBank/DDBJ whole genome shotgun (WGS) entry which is preliminary data.</text>
</comment>